<evidence type="ECO:0000313" key="3">
    <source>
        <dbReference type="EMBL" id="EJD39058.1"/>
    </source>
</evidence>
<dbReference type="KEGG" id="adl:AURDEDRAFT_171854"/>
<dbReference type="EMBL" id="JH687817">
    <property type="protein sequence ID" value="EJD39058.1"/>
    <property type="molecule type" value="Genomic_DNA"/>
</dbReference>
<protein>
    <submittedName>
        <fullName evidence="2">Uncharacterized protein</fullName>
    </submittedName>
</protein>
<feature type="region of interest" description="Disordered" evidence="1">
    <location>
        <begin position="46"/>
        <end position="74"/>
    </location>
</feature>
<evidence type="ECO:0000313" key="4">
    <source>
        <dbReference type="Proteomes" id="UP000006514"/>
    </source>
</evidence>
<reference evidence="4" key="2">
    <citation type="journal article" date="2012" name="Science">
        <title>The Paleozoic origin of enzymatic lignin decomposition reconstructed from 31 fungal genomes.</title>
        <authorList>
            <person name="Floudas D."/>
            <person name="Binder M."/>
            <person name="Riley R."/>
            <person name="Barry K."/>
            <person name="Blanchette R.A."/>
            <person name="Henrissat B."/>
            <person name="Martinez A.T."/>
            <person name="Otillar R."/>
            <person name="Spatafora J.W."/>
            <person name="Yadav J.S."/>
            <person name="Aerts A."/>
            <person name="Benoit I."/>
            <person name="Boyd A."/>
            <person name="Carlson A."/>
            <person name="Copeland A."/>
            <person name="Coutinho P.M."/>
            <person name="de Vries R.P."/>
            <person name="Ferreira P."/>
            <person name="Findley K."/>
            <person name="Foster B."/>
            <person name="Gaskell J."/>
            <person name="Glotzer D."/>
            <person name="Gorecki P."/>
            <person name="Heitman J."/>
            <person name="Hesse C."/>
            <person name="Hori C."/>
            <person name="Igarashi K."/>
            <person name="Jurgens J.A."/>
            <person name="Kallen N."/>
            <person name="Kersten P."/>
            <person name="Kohler A."/>
            <person name="Kuees U."/>
            <person name="Kumar T.K.A."/>
            <person name="Kuo A."/>
            <person name="LaButti K."/>
            <person name="Larrondo L.F."/>
            <person name="Lindquist E."/>
            <person name="Ling A."/>
            <person name="Lombard V."/>
            <person name="Lucas S."/>
            <person name="Lundell T."/>
            <person name="Martin R."/>
            <person name="McLaughlin D.J."/>
            <person name="Morgenstern I."/>
            <person name="Morin E."/>
            <person name="Murat C."/>
            <person name="Nagy L.G."/>
            <person name="Nolan M."/>
            <person name="Ohm R.A."/>
            <person name="Patyshakuliyeva A."/>
            <person name="Rokas A."/>
            <person name="Ruiz-Duenas F.J."/>
            <person name="Sabat G."/>
            <person name="Salamov A."/>
            <person name="Samejima M."/>
            <person name="Schmutz J."/>
            <person name="Slot J.C."/>
            <person name="St John F."/>
            <person name="Stenlid J."/>
            <person name="Sun H."/>
            <person name="Sun S."/>
            <person name="Syed K."/>
            <person name="Tsang A."/>
            <person name="Wiebenga A."/>
            <person name="Young D."/>
            <person name="Pisabarro A."/>
            <person name="Eastwood D.C."/>
            <person name="Martin F."/>
            <person name="Cullen D."/>
            <person name="Grigoriev I.V."/>
            <person name="Hibbett D.S."/>
        </authorList>
    </citation>
    <scope>NUCLEOTIDE SEQUENCE [LARGE SCALE GENOMIC DNA]</scope>
    <source>
        <strain evidence="4">TFB10046</strain>
    </source>
</reference>
<evidence type="ECO:0000313" key="2">
    <source>
        <dbReference type="EMBL" id="EJD34010.1"/>
    </source>
</evidence>
<dbReference type="AlphaFoldDB" id="J0LC19"/>
<dbReference type="EMBL" id="JH688024">
    <property type="protein sequence ID" value="EJD34010.1"/>
    <property type="molecule type" value="Genomic_DNA"/>
</dbReference>
<evidence type="ECO:0000256" key="1">
    <source>
        <dbReference type="SAM" id="MobiDB-lite"/>
    </source>
</evidence>
<dbReference type="Proteomes" id="UP000006514">
    <property type="component" value="Unassembled WGS sequence"/>
</dbReference>
<reference evidence="2" key="1">
    <citation type="submission" date="2011-12" db="EMBL/GenBank/DDBJ databases">
        <title>Diversity and evolution of the wood decay enzymatic apparatus in saprotrophic Agaricomycotina.</title>
        <authorList>
            <consortium name="US DOE Joint Genome Institute (JGI-PGF)"/>
            <person name="Floudas D."/>
            <person name="Binder M."/>
            <person name="Riley R."/>
            <person name="Barry K."/>
            <person name="Blanchette R.A."/>
            <person name="Henrissat B."/>
            <person name="Martinez A.T."/>
            <person name="Ortillar R."/>
            <person name="Spatafora J.W."/>
            <person name="Yadav J.S."/>
            <person name="Aerts A."/>
            <person name="Benoit I."/>
            <person name="Boyd A."/>
            <person name="Carlson A."/>
            <person name="Copeland A."/>
            <person name="Coutinho P.M."/>
            <person name="Coutinho P."/>
            <person name="Ferreira P."/>
            <person name="Findley K."/>
            <person name="Foster B."/>
            <person name="Gaskell J."/>
            <person name="Glotzer D."/>
            <person name="Gorecki P."/>
            <person name="Heitman J."/>
            <person name="Hesse C."/>
            <person name="Hori C."/>
            <person name="Igarashi K."/>
            <person name="Jurgens J.A."/>
            <person name="Kallen N."/>
            <person name="Kersten P."/>
            <person name="Khajamohiddin S."/>
            <person name="Kohler A."/>
            <person name="Kues U."/>
            <person name="Kues U."/>
            <person name="Kuo A."/>
            <person name="LaButti K."/>
            <person name="Larrondo L.F."/>
            <person name="Lindquist E."/>
            <person name="Ling A."/>
            <person name="Lucas S."/>
            <person name="Lundell T."/>
            <person name="Martin R."/>
            <person name="McLaughlin D.J."/>
            <person name="Morgenstern I."/>
            <person name="Morin E."/>
            <person name="Murat C."/>
            <person name="Nolan M."/>
            <person name="Ohm R.A."/>
            <person name="Patyshakuliyeva A."/>
            <person name="Rokas A."/>
            <person name="Ruiz-Duenas F.J."/>
            <person name="Sabat G."/>
            <person name="Salamov A."/>
            <person name="Samejima M."/>
            <person name="Schmutz J."/>
            <person name="Slot J.C."/>
            <person name="John F.S."/>
            <person name="Stenlid J."/>
            <person name="Sun H."/>
            <person name="Sun S."/>
            <person name="Tsang A."/>
            <person name="Wiebenga A."/>
            <person name="Young D."/>
            <person name="Pisabarro A."/>
            <person name="Eastwood D.C."/>
            <person name="Martin F."/>
            <person name="Cullen D."/>
            <person name="Grigoriev I.V."/>
            <person name="Grigoriev I."/>
        </authorList>
    </citation>
    <scope>NUCLEOTIDE SEQUENCE</scope>
    <source>
        <strain evidence="2">TFB-10046 SS5</strain>
    </source>
</reference>
<dbReference type="KEGG" id="adl:AURDEDRAFT_176934"/>
<accession>J0LC19</accession>
<proteinExistence type="predicted"/>
<keyword evidence="4" id="KW-1185">Reference proteome</keyword>
<sequence length="74" mass="8201">MSSDPQPRDQSTAEQLERTFAALRSSDINARRLFAAYSPWRDRWMQAAQPAPTTSLAARPKPSPQSPAPCSQSK</sequence>
<organism evidence="2 4">
    <name type="scientific">Auricularia subglabra (strain TFB-10046 / SS5)</name>
    <name type="common">White-rot fungus</name>
    <name type="synonym">Auricularia delicata (strain TFB10046)</name>
    <dbReference type="NCBI Taxonomy" id="717982"/>
    <lineage>
        <taxon>Eukaryota</taxon>
        <taxon>Fungi</taxon>
        <taxon>Dikarya</taxon>
        <taxon>Basidiomycota</taxon>
        <taxon>Agaricomycotina</taxon>
        <taxon>Agaricomycetes</taxon>
        <taxon>Auriculariales</taxon>
        <taxon>Auriculariaceae</taxon>
        <taxon>Auricularia</taxon>
    </lineage>
</organism>
<name>J0LC19_AURST</name>
<gene>
    <name evidence="3" type="ORF">AURDEDRAFT_171854</name>
    <name evidence="2" type="ORF">AURDEDRAFT_176934</name>
</gene>